<dbReference type="SUPFAM" id="SSF63520">
    <property type="entry name" value="PTS-regulatory domain, PRD"/>
    <property type="match status" value="2"/>
</dbReference>
<evidence type="ECO:0000259" key="7">
    <source>
        <dbReference type="PROSITE" id="PS51372"/>
    </source>
</evidence>
<dbReference type="InterPro" id="IPR013011">
    <property type="entry name" value="PTS_EIIB_2"/>
</dbReference>
<dbReference type="InterPro" id="IPR002178">
    <property type="entry name" value="PTS_EIIA_type-2_dom"/>
</dbReference>
<proteinExistence type="predicted"/>
<dbReference type="PATRIC" id="fig|1046596.6.peg.724"/>
<dbReference type="Pfam" id="PF00359">
    <property type="entry name" value="PTS_EIIA_2"/>
    <property type="match status" value="1"/>
</dbReference>
<accession>A0A0R2E0N3</accession>
<evidence type="ECO:0000256" key="1">
    <source>
        <dbReference type="ARBA" id="ARBA00022737"/>
    </source>
</evidence>
<feature type="domain" description="PTS EIIB type-2" evidence="6">
    <location>
        <begin position="406"/>
        <end position="495"/>
    </location>
</feature>
<feature type="domain" description="PTS EIIA type-2" evidence="5">
    <location>
        <begin position="502"/>
        <end position="639"/>
    </location>
</feature>
<dbReference type="PROSITE" id="PS51372">
    <property type="entry name" value="PRD_2"/>
    <property type="match status" value="1"/>
</dbReference>
<dbReference type="InterPro" id="IPR050661">
    <property type="entry name" value="BglG_antiterminators"/>
</dbReference>
<dbReference type="Gene3D" id="1.10.1790.10">
    <property type="entry name" value="PRD domain"/>
    <property type="match status" value="2"/>
</dbReference>
<dbReference type="SUPFAM" id="SSF55804">
    <property type="entry name" value="Phoshotransferase/anion transport protein"/>
    <property type="match status" value="1"/>
</dbReference>
<protein>
    <submittedName>
        <fullName evidence="8">LicABCH operon regulator</fullName>
    </submittedName>
</protein>
<evidence type="ECO:0000259" key="5">
    <source>
        <dbReference type="PROSITE" id="PS51094"/>
    </source>
</evidence>
<feature type="domain" description="PRD" evidence="7">
    <location>
        <begin position="296"/>
        <end position="403"/>
    </location>
</feature>
<dbReference type="GO" id="GO:0009401">
    <property type="term" value="P:phosphoenolpyruvate-dependent sugar phosphotransferase system"/>
    <property type="evidence" value="ECO:0007669"/>
    <property type="project" value="InterPro"/>
</dbReference>
<sequence>MSKRRVLCFLGGAGMFNLDEIDVDIIKFILTNKKVHYEDIIQLIGLSRVTVVKRLDKISSALDQLNIKLIRRKGDGIYFVGDVYQLLNRLHSSNKNMDSRTNRSLMILLLSEKILTVQELADKLYVSRNTLQSNLKDVRKILATNKLQLRTTNKGLVVCGSENSKRHVISEILDEYWNTFSIDTGENNSNIFNEKWIRIFNKRYLNKILFVIRNSLKKSHIDCSDYQIKNLVIHIAIILQRIKTNHCLEKKSNNKYKQLNETEELVKAINKEFKVRLPNLEKEYLNLHVVTFKDMKADNDSKNFKIKLMRNFLVKAVKDVDPDDILISDLTLHLCTTIDRLKKGLAIKNPYTADIKKNFPYSFDLAVQLASKIQAKFKVVLFEDEIAYITLHFQNFMEREAYDSRINAVIVCSTGLGMSRFLEQEVSDTYHDKINILQVMSLTKFEQTSISVPLVLSTVNIVGYSGNVVTVSPLLEQIDKKKINIAIERILINNRSYRIFSHLISLNQIYVNEQLSNANQVISFLGKELINKEFAKSGVIESALEREEISSTVIKNMAVPHSKVKYIIKPSISILLNKNGIEWGNKKVYLVFFIGLNNSVIEKSKEIYKYFSKLIYPEFIKKACKCNSSEEIYELIMRHLKEVSK</sequence>
<keyword evidence="3" id="KW-0010">Activator</keyword>
<keyword evidence="1" id="KW-0677">Repeat</keyword>
<reference evidence="8 9" key="1">
    <citation type="journal article" date="2015" name="Genome Announc.">
        <title>Expanding the biotechnology potential of lactobacilli through comparative genomics of 213 strains and associated genera.</title>
        <authorList>
            <person name="Sun Z."/>
            <person name="Harris H.M."/>
            <person name="McCann A."/>
            <person name="Guo C."/>
            <person name="Argimon S."/>
            <person name="Zhang W."/>
            <person name="Yang X."/>
            <person name="Jeffery I.B."/>
            <person name="Cooney J.C."/>
            <person name="Kagawa T.F."/>
            <person name="Liu W."/>
            <person name="Song Y."/>
            <person name="Salvetti E."/>
            <person name="Wrobel A."/>
            <person name="Rasinkangas P."/>
            <person name="Parkhill J."/>
            <person name="Rea M.C."/>
            <person name="O'Sullivan O."/>
            <person name="Ritari J."/>
            <person name="Douillard F.P."/>
            <person name="Paul Ross R."/>
            <person name="Yang R."/>
            <person name="Briner A.E."/>
            <person name="Felis G.E."/>
            <person name="de Vos W.M."/>
            <person name="Barrangou R."/>
            <person name="Klaenhammer T.R."/>
            <person name="Caufield P.W."/>
            <person name="Cui Y."/>
            <person name="Zhang H."/>
            <person name="O'Toole P.W."/>
        </authorList>
    </citation>
    <scope>NUCLEOTIDE SEQUENCE [LARGE SCALE GENOMIC DNA]</scope>
    <source>
        <strain evidence="8 9">DSM 20444</strain>
    </source>
</reference>
<evidence type="ECO:0000313" key="8">
    <source>
        <dbReference type="EMBL" id="KRN09824.1"/>
    </source>
</evidence>
<evidence type="ECO:0000256" key="3">
    <source>
        <dbReference type="ARBA" id="ARBA00023159"/>
    </source>
</evidence>
<comment type="caution">
    <text evidence="8">The sequence shown here is derived from an EMBL/GenBank/DDBJ whole genome shotgun (WGS) entry which is preliminary data.</text>
</comment>
<keyword evidence="4" id="KW-0804">Transcription</keyword>
<evidence type="ECO:0000256" key="2">
    <source>
        <dbReference type="ARBA" id="ARBA00023015"/>
    </source>
</evidence>
<dbReference type="PANTHER" id="PTHR30185:SF13">
    <property type="entry name" value="LICABCH OPERON REGULATOR-RELATED"/>
    <property type="match status" value="1"/>
</dbReference>
<keyword evidence="2" id="KW-0805">Transcription regulation</keyword>
<dbReference type="AlphaFoldDB" id="A0A0R2E0N3"/>
<dbReference type="InterPro" id="IPR036634">
    <property type="entry name" value="PRD_sf"/>
</dbReference>
<dbReference type="CDD" id="cd05568">
    <property type="entry name" value="PTS_IIB_bgl_like"/>
    <property type="match status" value="1"/>
</dbReference>
<keyword evidence="9" id="KW-1185">Reference proteome</keyword>
<organism evidence="8 9">
    <name type="scientific">Liquorilactobacillus mali KCTC 3596 = DSM 20444</name>
    <dbReference type="NCBI Taxonomy" id="1046596"/>
    <lineage>
        <taxon>Bacteria</taxon>
        <taxon>Bacillati</taxon>
        <taxon>Bacillota</taxon>
        <taxon>Bacilli</taxon>
        <taxon>Lactobacillales</taxon>
        <taxon>Lactobacillaceae</taxon>
        <taxon>Liquorilactobacillus</taxon>
    </lineage>
</organism>
<dbReference type="Proteomes" id="UP000050898">
    <property type="component" value="Unassembled WGS sequence"/>
</dbReference>
<evidence type="ECO:0000259" key="6">
    <source>
        <dbReference type="PROSITE" id="PS51099"/>
    </source>
</evidence>
<dbReference type="InterPro" id="IPR036388">
    <property type="entry name" value="WH-like_DNA-bd_sf"/>
</dbReference>
<dbReference type="PANTHER" id="PTHR30185">
    <property type="entry name" value="CRYPTIC BETA-GLUCOSIDE BGL OPERON ANTITERMINATOR"/>
    <property type="match status" value="1"/>
</dbReference>
<gene>
    <name evidence="8" type="ORF">FD00_GL000666</name>
</gene>
<name>A0A0R2E0N3_9LACO</name>
<dbReference type="GO" id="GO:0006355">
    <property type="term" value="P:regulation of DNA-templated transcription"/>
    <property type="evidence" value="ECO:0007669"/>
    <property type="project" value="InterPro"/>
</dbReference>
<dbReference type="InterPro" id="IPR011608">
    <property type="entry name" value="PRD"/>
</dbReference>
<dbReference type="PROSITE" id="PS51094">
    <property type="entry name" value="PTS_EIIA_TYPE_2"/>
    <property type="match status" value="1"/>
</dbReference>
<dbReference type="GO" id="GO:0008982">
    <property type="term" value="F:protein-N(PI)-phosphohistidine-sugar phosphotransferase activity"/>
    <property type="evidence" value="ECO:0007669"/>
    <property type="project" value="InterPro"/>
</dbReference>
<evidence type="ECO:0000313" key="9">
    <source>
        <dbReference type="Proteomes" id="UP000050898"/>
    </source>
</evidence>
<dbReference type="Gene3D" id="1.10.10.10">
    <property type="entry name" value="Winged helix-like DNA-binding domain superfamily/Winged helix DNA-binding domain"/>
    <property type="match status" value="2"/>
</dbReference>
<dbReference type="Pfam" id="PF05043">
    <property type="entry name" value="Mga"/>
    <property type="match status" value="1"/>
</dbReference>
<dbReference type="Gene3D" id="3.40.930.10">
    <property type="entry name" value="Mannitol-specific EII, Chain A"/>
    <property type="match status" value="1"/>
</dbReference>
<dbReference type="PROSITE" id="PS51099">
    <property type="entry name" value="PTS_EIIB_TYPE_2"/>
    <property type="match status" value="1"/>
</dbReference>
<evidence type="ECO:0000256" key="4">
    <source>
        <dbReference type="ARBA" id="ARBA00023163"/>
    </source>
</evidence>
<dbReference type="InterPro" id="IPR016152">
    <property type="entry name" value="PTrfase/Anion_transptr"/>
</dbReference>
<dbReference type="Pfam" id="PF00874">
    <property type="entry name" value="PRD"/>
    <property type="match status" value="2"/>
</dbReference>
<dbReference type="InterPro" id="IPR007737">
    <property type="entry name" value="Mga_HTH"/>
</dbReference>
<dbReference type="EMBL" id="AYYH01000018">
    <property type="protein sequence ID" value="KRN09824.1"/>
    <property type="molecule type" value="Genomic_DNA"/>
</dbReference>